<keyword evidence="3" id="KW-1185">Reference proteome</keyword>
<proteinExistence type="predicted"/>
<dbReference type="OrthoDB" id="6204943at2759"/>
<dbReference type="AlphaFoldDB" id="A0A6J8CJ65"/>
<name>A0A6J8CJ65_MYTCO</name>
<reference evidence="2 3" key="1">
    <citation type="submission" date="2020-06" db="EMBL/GenBank/DDBJ databases">
        <authorList>
            <person name="Li R."/>
            <person name="Bekaert M."/>
        </authorList>
    </citation>
    <scope>NUCLEOTIDE SEQUENCE [LARGE SCALE GENOMIC DNA]</scope>
    <source>
        <strain evidence="3">wild</strain>
    </source>
</reference>
<organism evidence="2 3">
    <name type="scientific">Mytilus coruscus</name>
    <name type="common">Sea mussel</name>
    <dbReference type="NCBI Taxonomy" id="42192"/>
    <lineage>
        <taxon>Eukaryota</taxon>
        <taxon>Metazoa</taxon>
        <taxon>Spiralia</taxon>
        <taxon>Lophotrochozoa</taxon>
        <taxon>Mollusca</taxon>
        <taxon>Bivalvia</taxon>
        <taxon>Autobranchia</taxon>
        <taxon>Pteriomorphia</taxon>
        <taxon>Mytilida</taxon>
        <taxon>Mytiloidea</taxon>
        <taxon>Mytilidae</taxon>
        <taxon>Mytilinae</taxon>
        <taxon>Mytilus</taxon>
    </lineage>
</organism>
<evidence type="ECO:0000313" key="2">
    <source>
        <dbReference type="EMBL" id="CAC5395329.1"/>
    </source>
</evidence>
<feature type="region of interest" description="Disordered" evidence="1">
    <location>
        <begin position="132"/>
        <end position="182"/>
    </location>
</feature>
<feature type="compositionally biased region" description="Polar residues" evidence="1">
    <location>
        <begin position="143"/>
        <end position="160"/>
    </location>
</feature>
<gene>
    <name evidence="2" type="ORF">MCOR_30008</name>
</gene>
<dbReference type="EMBL" id="CACVKT020005464">
    <property type="protein sequence ID" value="CAC5395329.1"/>
    <property type="molecule type" value="Genomic_DNA"/>
</dbReference>
<feature type="compositionally biased region" description="Acidic residues" evidence="1">
    <location>
        <begin position="132"/>
        <end position="142"/>
    </location>
</feature>
<feature type="compositionally biased region" description="Polar residues" evidence="1">
    <location>
        <begin position="204"/>
        <end position="231"/>
    </location>
</feature>
<evidence type="ECO:0000313" key="3">
    <source>
        <dbReference type="Proteomes" id="UP000507470"/>
    </source>
</evidence>
<evidence type="ECO:0000256" key="1">
    <source>
        <dbReference type="SAM" id="MobiDB-lite"/>
    </source>
</evidence>
<feature type="region of interest" description="Disordered" evidence="1">
    <location>
        <begin position="202"/>
        <end position="258"/>
    </location>
</feature>
<sequence length="258" mass="29036">MQEKSNGDYEDYFDRLKKSSEHQKRLYDLRKHEHTFETGDLVYAMDTAKKIGKNPKLQPQWKGKYVVNKRQSKEVETRLQGILEDEVSDMDEVSLFDSNVPSGLRPQAPDLGGTLNKNDKQSQELVAVTSDDYDAFPEDESDNSNVNITENTIKDSSIQDSKSESKEVISLDSGTHSPVSGDILTHVENADAKKTEFLIDPLTTVITTKTDASSDSSESRTQAPGSHGNHQMTEEGHPTKTSRYGRKINQPLRFKNRQ</sequence>
<feature type="region of interest" description="Disordered" evidence="1">
    <location>
        <begin position="97"/>
        <end position="120"/>
    </location>
</feature>
<dbReference type="Proteomes" id="UP000507470">
    <property type="component" value="Unassembled WGS sequence"/>
</dbReference>
<accession>A0A6J8CJ65</accession>
<protein>
    <submittedName>
        <fullName evidence="2">Uncharacterized protein</fullName>
    </submittedName>
</protein>